<dbReference type="GO" id="GO:0003677">
    <property type="term" value="F:DNA binding"/>
    <property type="evidence" value="ECO:0007669"/>
    <property type="project" value="UniProtKB-KW"/>
</dbReference>
<evidence type="ECO:0000256" key="1">
    <source>
        <dbReference type="SAM" id="Coils"/>
    </source>
</evidence>
<feature type="coiled-coil region" evidence="1">
    <location>
        <begin position="15"/>
        <end position="110"/>
    </location>
</feature>
<evidence type="ECO:0000313" key="3">
    <source>
        <dbReference type="Proteomes" id="UP001230005"/>
    </source>
</evidence>
<dbReference type="Proteomes" id="UP001230005">
    <property type="component" value="Unassembled WGS sequence"/>
</dbReference>
<dbReference type="EMBL" id="JAUSUG010000010">
    <property type="protein sequence ID" value="MDQ0255370.1"/>
    <property type="molecule type" value="Genomic_DNA"/>
</dbReference>
<accession>A0ABT9ZZ38</accession>
<name>A0ABT9ZZ38_9BACI</name>
<keyword evidence="3" id="KW-1185">Reference proteome</keyword>
<keyword evidence="1" id="KW-0175">Coiled coil</keyword>
<dbReference type="RefSeq" id="WP_307326299.1">
    <property type="nucleotide sequence ID" value="NZ_JAUSUG010000010.1"/>
</dbReference>
<proteinExistence type="predicted"/>
<keyword evidence="2" id="KW-0238">DNA-binding</keyword>
<comment type="caution">
    <text evidence="2">The sequence shown here is derived from an EMBL/GenBank/DDBJ whole genome shotgun (WGS) entry which is preliminary data.</text>
</comment>
<protein>
    <submittedName>
        <fullName evidence="2">DNA-binding winged helix-turn-helix (WHTH) protein</fullName>
    </submittedName>
</protein>
<gene>
    <name evidence="2" type="ORF">J2S74_002752</name>
</gene>
<sequence length="151" mass="18380">MQKIKLTPVQLQQKIIHLQSEIGKYKKQINDYQENYHYSLLEELREENKALVDKNELLETSYKEIYEKNQQLEQEINEIKTNLSKKEEQNQKLLEELKEVQERFNKVEKKEHSPFINQETSKEILKSTDETEWFTRNLQNQVKVNKNRKNK</sequence>
<evidence type="ECO:0000313" key="2">
    <source>
        <dbReference type="EMBL" id="MDQ0255370.1"/>
    </source>
</evidence>
<organism evidence="2 3">
    <name type="scientific">Evansella vedderi</name>
    <dbReference type="NCBI Taxonomy" id="38282"/>
    <lineage>
        <taxon>Bacteria</taxon>
        <taxon>Bacillati</taxon>
        <taxon>Bacillota</taxon>
        <taxon>Bacilli</taxon>
        <taxon>Bacillales</taxon>
        <taxon>Bacillaceae</taxon>
        <taxon>Evansella</taxon>
    </lineage>
</organism>
<reference evidence="2 3" key="1">
    <citation type="submission" date="2023-07" db="EMBL/GenBank/DDBJ databases">
        <title>Genomic Encyclopedia of Type Strains, Phase IV (KMG-IV): sequencing the most valuable type-strain genomes for metagenomic binning, comparative biology and taxonomic classification.</title>
        <authorList>
            <person name="Goeker M."/>
        </authorList>
    </citation>
    <scope>NUCLEOTIDE SEQUENCE [LARGE SCALE GENOMIC DNA]</scope>
    <source>
        <strain evidence="2 3">DSM 9768</strain>
    </source>
</reference>